<evidence type="ECO:0000256" key="2">
    <source>
        <dbReference type="ARBA" id="ARBA00022690"/>
    </source>
</evidence>
<evidence type="ECO:0000256" key="3">
    <source>
        <dbReference type="ARBA" id="ARBA00022900"/>
    </source>
</evidence>
<feature type="domain" description="TIL" evidence="6">
    <location>
        <begin position="24"/>
        <end position="76"/>
    </location>
</feature>
<dbReference type="EMBL" id="JACSDY010000002">
    <property type="protein sequence ID" value="KAF7434884.1"/>
    <property type="molecule type" value="Genomic_DNA"/>
</dbReference>
<name>A0A834PAS8_VESPE</name>
<dbReference type="Gene3D" id="2.10.25.10">
    <property type="entry name" value="Laminin"/>
    <property type="match status" value="1"/>
</dbReference>
<evidence type="ECO:0000256" key="1">
    <source>
        <dbReference type="ARBA" id="ARBA00007611"/>
    </source>
</evidence>
<keyword evidence="3" id="KW-0722">Serine protease inhibitor</keyword>
<dbReference type="Proteomes" id="UP000600918">
    <property type="component" value="Unassembled WGS sequence"/>
</dbReference>
<accession>A0A834PAS8</accession>
<proteinExistence type="inferred from homology"/>
<comment type="caution">
    <text evidence="7">The sequence shown here is derived from an EMBL/GenBank/DDBJ whole genome shotgun (WGS) entry which is preliminary data.</text>
</comment>
<evidence type="ECO:0000256" key="5">
    <source>
        <dbReference type="SAM" id="SignalP"/>
    </source>
</evidence>
<keyword evidence="2" id="KW-0646">Protease inhibitor</keyword>
<evidence type="ECO:0000313" key="7">
    <source>
        <dbReference type="EMBL" id="KAF7434884.1"/>
    </source>
</evidence>
<organism evidence="7 8">
    <name type="scientific">Vespula pensylvanica</name>
    <name type="common">Western yellow jacket</name>
    <name type="synonym">Wasp</name>
    <dbReference type="NCBI Taxonomy" id="30213"/>
    <lineage>
        <taxon>Eukaryota</taxon>
        <taxon>Metazoa</taxon>
        <taxon>Ecdysozoa</taxon>
        <taxon>Arthropoda</taxon>
        <taxon>Hexapoda</taxon>
        <taxon>Insecta</taxon>
        <taxon>Pterygota</taxon>
        <taxon>Neoptera</taxon>
        <taxon>Endopterygota</taxon>
        <taxon>Hymenoptera</taxon>
        <taxon>Apocrita</taxon>
        <taxon>Aculeata</taxon>
        <taxon>Vespoidea</taxon>
        <taxon>Vespidae</taxon>
        <taxon>Vespinae</taxon>
        <taxon>Vespula</taxon>
    </lineage>
</organism>
<feature type="chain" id="PRO_5032699137" description="TIL domain-containing protein" evidence="5">
    <location>
        <begin position="24"/>
        <end position="113"/>
    </location>
</feature>
<keyword evidence="8" id="KW-1185">Reference proteome</keyword>
<keyword evidence="4" id="KW-1015">Disulfide bond</keyword>
<protein>
    <recommendedName>
        <fullName evidence="6">TIL domain-containing protein</fullName>
    </recommendedName>
</protein>
<comment type="similarity">
    <text evidence="1">Belongs to the serine protease inhibitor-like (TIL domain-containing) family.</text>
</comment>
<dbReference type="Pfam" id="PF01826">
    <property type="entry name" value="TIL"/>
    <property type="match status" value="1"/>
</dbReference>
<dbReference type="GO" id="GO:0004867">
    <property type="term" value="F:serine-type endopeptidase inhibitor activity"/>
    <property type="evidence" value="ECO:0007669"/>
    <property type="project" value="UniProtKB-KW"/>
</dbReference>
<evidence type="ECO:0000313" key="8">
    <source>
        <dbReference type="Proteomes" id="UP000600918"/>
    </source>
</evidence>
<dbReference type="PANTHER" id="PTHR23259:SF70">
    <property type="entry name" value="ACCESSORY GLAND PROTEIN ACP62F-RELATED"/>
    <property type="match status" value="1"/>
</dbReference>
<dbReference type="CDD" id="cd19941">
    <property type="entry name" value="TIL"/>
    <property type="match status" value="1"/>
</dbReference>
<reference evidence="7" key="1">
    <citation type="journal article" date="2020" name="G3 (Bethesda)">
        <title>High-Quality Assemblies for Three Invasive Social Wasps from the &lt;i&gt;Vespula&lt;/i&gt; Genus.</title>
        <authorList>
            <person name="Harrop T.W.R."/>
            <person name="Guhlin J."/>
            <person name="McLaughlin G.M."/>
            <person name="Permina E."/>
            <person name="Stockwell P."/>
            <person name="Gilligan J."/>
            <person name="Le Lec M.F."/>
            <person name="Gruber M.A.M."/>
            <person name="Quinn O."/>
            <person name="Lovegrove M."/>
            <person name="Duncan E.J."/>
            <person name="Remnant E.J."/>
            <person name="Van Eeckhoven J."/>
            <person name="Graham B."/>
            <person name="Knapp R.A."/>
            <person name="Langford K.W."/>
            <person name="Kronenberg Z."/>
            <person name="Press M.O."/>
            <person name="Eacker S.M."/>
            <person name="Wilson-Rankin E.E."/>
            <person name="Purcell J."/>
            <person name="Lester P.J."/>
            <person name="Dearden P.K."/>
        </authorList>
    </citation>
    <scope>NUCLEOTIDE SEQUENCE</scope>
    <source>
        <strain evidence="7">Volc-1</strain>
    </source>
</reference>
<dbReference type="SUPFAM" id="SSF57567">
    <property type="entry name" value="Serine protease inhibitors"/>
    <property type="match status" value="1"/>
</dbReference>
<sequence length="113" mass="12581">MSRISMIIFVLALCLASIVYTSACGSNAIYTDCASPCALTCKNYQNPPKLCPRICIKGCKCINGYIFNNNSDCVLPIEAELFQMKFSFLERSGIEFSTTLVRIDYPVIKIEES</sequence>
<dbReference type="InterPro" id="IPR002919">
    <property type="entry name" value="TIL_dom"/>
</dbReference>
<evidence type="ECO:0000256" key="4">
    <source>
        <dbReference type="ARBA" id="ARBA00023157"/>
    </source>
</evidence>
<keyword evidence="5" id="KW-0732">Signal</keyword>
<evidence type="ECO:0000259" key="6">
    <source>
        <dbReference type="Pfam" id="PF01826"/>
    </source>
</evidence>
<dbReference type="InterPro" id="IPR036084">
    <property type="entry name" value="Ser_inhib-like_sf"/>
</dbReference>
<feature type="signal peptide" evidence="5">
    <location>
        <begin position="1"/>
        <end position="23"/>
    </location>
</feature>
<dbReference type="PANTHER" id="PTHR23259">
    <property type="entry name" value="RIDDLE"/>
    <property type="match status" value="1"/>
</dbReference>
<gene>
    <name evidence="7" type="ORF">H0235_003075</name>
</gene>
<dbReference type="InterPro" id="IPR051368">
    <property type="entry name" value="SerProtInhib-TIL_Domain"/>
</dbReference>
<dbReference type="AlphaFoldDB" id="A0A834PAS8"/>